<dbReference type="EMBL" id="JH659360">
    <property type="protein sequence ID" value="EXK26475.1"/>
    <property type="molecule type" value="Genomic_DNA"/>
</dbReference>
<dbReference type="AlphaFoldDB" id="W9Z520"/>
<evidence type="ECO:0000256" key="1">
    <source>
        <dbReference type="SAM" id="Phobius"/>
    </source>
</evidence>
<dbReference type="Proteomes" id="UP000030703">
    <property type="component" value="Unassembled WGS sequence"/>
</dbReference>
<accession>W9Z520</accession>
<protein>
    <submittedName>
        <fullName evidence="2">Uncharacterized protein</fullName>
    </submittedName>
</protein>
<feature type="transmembrane region" description="Helical" evidence="1">
    <location>
        <begin position="35"/>
        <end position="54"/>
    </location>
</feature>
<dbReference type="VEuPathDB" id="FungiDB:FOMG_16947"/>
<reference evidence="2" key="2">
    <citation type="submission" date="2012-05" db="EMBL/GenBank/DDBJ databases">
        <title>Annotation of the Genome Sequence of Fusarium oxysporum f. sp. melonis 26406.</title>
        <authorList>
            <consortium name="The Broad Institute Genomics Platform"/>
            <person name="Ma L.-J."/>
            <person name="Corby-Kistler H."/>
            <person name="Broz K."/>
            <person name="Gale L.R."/>
            <person name="Jonkers W."/>
            <person name="O'Donnell K."/>
            <person name="Ploetz R."/>
            <person name="Steinberg C."/>
            <person name="Schwartz D.C."/>
            <person name="VanEtten H."/>
            <person name="Zhou S."/>
            <person name="Young S.K."/>
            <person name="Zeng Q."/>
            <person name="Gargeya S."/>
            <person name="Fitzgerald M."/>
            <person name="Abouelleil A."/>
            <person name="Alvarado L."/>
            <person name="Chapman S.B."/>
            <person name="Gainer-Dewar J."/>
            <person name="Goldberg J."/>
            <person name="Griggs A."/>
            <person name="Gujja S."/>
            <person name="Hansen M."/>
            <person name="Howarth C."/>
            <person name="Imamovic A."/>
            <person name="Ireland A."/>
            <person name="Larimer J."/>
            <person name="McCowan C."/>
            <person name="Murphy C."/>
            <person name="Pearson M."/>
            <person name="Poon T.W."/>
            <person name="Priest M."/>
            <person name="Roberts A."/>
            <person name="Saif S."/>
            <person name="Shea T."/>
            <person name="Sykes S."/>
            <person name="Wortman J."/>
            <person name="Nusbaum C."/>
            <person name="Birren B."/>
        </authorList>
    </citation>
    <scope>NUCLEOTIDE SEQUENCE</scope>
    <source>
        <strain evidence="2">26406</strain>
    </source>
</reference>
<name>W9Z520_FUSOX</name>
<gene>
    <name evidence="2" type="ORF">FOMG_16947</name>
</gene>
<keyword evidence="1" id="KW-0812">Transmembrane</keyword>
<reference evidence="2" key="1">
    <citation type="submission" date="2012-04" db="EMBL/GenBank/DDBJ databases">
        <title>The Genome Sequence of Fusarium oxysporum melonis.</title>
        <authorList>
            <consortium name="The Broad Institute Genome Sequencing Platform"/>
            <person name="Ma L.-J."/>
            <person name="Gale L.R."/>
            <person name="Schwartz D.C."/>
            <person name="Zhou S."/>
            <person name="Corby-Kistler H."/>
            <person name="Young S.K."/>
            <person name="Zeng Q."/>
            <person name="Gargeya S."/>
            <person name="Fitzgerald M."/>
            <person name="Haas B."/>
            <person name="Abouelleil A."/>
            <person name="Alvarado L."/>
            <person name="Arachchi H.M."/>
            <person name="Berlin A."/>
            <person name="Brown A."/>
            <person name="Chapman S.B."/>
            <person name="Chen Z."/>
            <person name="Dunbar C."/>
            <person name="Freedman E."/>
            <person name="Gearin G."/>
            <person name="Goldberg J."/>
            <person name="Griggs A."/>
            <person name="Gujja S."/>
            <person name="Heiman D."/>
            <person name="Howarth C."/>
            <person name="Larson L."/>
            <person name="Lui A."/>
            <person name="MacDonald P.J.P."/>
            <person name="Montmayeur A."/>
            <person name="Murphy C."/>
            <person name="Neiman D."/>
            <person name="Pearson M."/>
            <person name="Priest M."/>
            <person name="Roberts A."/>
            <person name="Saif S."/>
            <person name="Shea T."/>
            <person name="Shenoy N."/>
            <person name="Sisk P."/>
            <person name="Stolte C."/>
            <person name="Sykes S."/>
            <person name="Wortman J."/>
            <person name="Nusbaum C."/>
            <person name="Birren B."/>
        </authorList>
    </citation>
    <scope>NUCLEOTIDE SEQUENCE</scope>
    <source>
        <strain evidence="2">26406</strain>
    </source>
</reference>
<evidence type="ECO:0000313" key="2">
    <source>
        <dbReference type="EMBL" id="EXK26475.1"/>
    </source>
</evidence>
<keyword evidence="1" id="KW-0472">Membrane</keyword>
<keyword evidence="1" id="KW-1133">Transmembrane helix</keyword>
<sequence>MKNVNVLHHCRQVFPVGIASKPGLRAKVRRQLPHAFICLLALRYLDLVLDMIFVS</sequence>
<proteinExistence type="predicted"/>
<dbReference type="HOGENOM" id="CLU_3032441_0_0_1"/>
<organism evidence="2">
    <name type="scientific">Fusarium oxysporum f. sp. melonis 26406</name>
    <dbReference type="NCBI Taxonomy" id="1089452"/>
    <lineage>
        <taxon>Eukaryota</taxon>
        <taxon>Fungi</taxon>
        <taxon>Dikarya</taxon>
        <taxon>Ascomycota</taxon>
        <taxon>Pezizomycotina</taxon>
        <taxon>Sordariomycetes</taxon>
        <taxon>Hypocreomycetidae</taxon>
        <taxon>Hypocreales</taxon>
        <taxon>Nectriaceae</taxon>
        <taxon>Fusarium</taxon>
        <taxon>Fusarium oxysporum species complex</taxon>
    </lineage>
</organism>